<gene>
    <name evidence="4" type="ordered locus">Mrub_1538</name>
    <name evidence="5" type="ORF">K649_14870</name>
</gene>
<dbReference type="eggNOG" id="COG2318">
    <property type="taxonomic scope" value="Bacteria"/>
</dbReference>
<reference evidence="5 7" key="3">
    <citation type="submission" date="2013-04" db="EMBL/GenBank/DDBJ databases">
        <authorList>
            <person name="Chin J."/>
            <person name="Alexander D.H."/>
            <person name="Marks P."/>
            <person name="Korlach J."/>
            <person name="Clum A."/>
            <person name="Copeland A."/>
        </authorList>
    </citation>
    <scope>NUCLEOTIDE SEQUENCE [LARGE SCALE GENOMIC DNA]</scope>
    <source>
        <strain evidence="7">ATCC 35948 / DSM 1279 / VKM B-1258 / 21</strain>
        <strain evidence="5">DSM 1279</strain>
    </source>
</reference>
<evidence type="ECO:0000256" key="1">
    <source>
        <dbReference type="ARBA" id="ARBA00008635"/>
    </source>
</evidence>
<dbReference type="AlphaFoldDB" id="D3PS67"/>
<dbReference type="SUPFAM" id="SSF109854">
    <property type="entry name" value="DinB/YfiT-like putative metalloenzymes"/>
    <property type="match status" value="1"/>
</dbReference>
<dbReference type="Pfam" id="PF05163">
    <property type="entry name" value="DinB"/>
    <property type="match status" value="1"/>
</dbReference>
<feature type="binding site" evidence="3">
    <location>
        <position position="126"/>
    </location>
    <ligand>
        <name>a divalent metal cation</name>
        <dbReference type="ChEBI" id="CHEBI:60240"/>
    </ligand>
</feature>
<evidence type="ECO:0000256" key="2">
    <source>
        <dbReference type="ARBA" id="ARBA00022723"/>
    </source>
</evidence>
<dbReference type="InterPro" id="IPR034660">
    <property type="entry name" value="DinB/YfiT-like"/>
</dbReference>
<sequence length="156" mass="17491">MDKAELKRIIAAHDWLWAQWWPALLTLSPQQARQAVGGSFPSLSATTAHMVWAEAAWLERLRGRAPMPAPAHPADLEGLYGLWQQIAAERQDWLEHADPDARITYTYSGGTATNTVAEIVLHFISHAHFHRGQLASQMRLLGLQPPSVHLIGFFRL</sequence>
<dbReference type="GO" id="GO:0046872">
    <property type="term" value="F:metal ion binding"/>
    <property type="evidence" value="ECO:0007669"/>
    <property type="project" value="UniProtKB-KW"/>
</dbReference>
<comment type="similarity">
    <text evidence="1">Belongs to the DinB family.</text>
</comment>
<dbReference type="PATRIC" id="fig|504728.9.peg.3052"/>
<dbReference type="Gene3D" id="1.20.120.450">
    <property type="entry name" value="dinb family like domain"/>
    <property type="match status" value="1"/>
</dbReference>
<dbReference type="KEGG" id="mre:K649_14870"/>
<dbReference type="PANTHER" id="PTHR37302">
    <property type="entry name" value="SLR1116 PROTEIN"/>
    <property type="match status" value="1"/>
</dbReference>
<evidence type="ECO:0000256" key="3">
    <source>
        <dbReference type="PIRSR" id="PIRSR607837-1"/>
    </source>
</evidence>
<dbReference type="Proteomes" id="UP000006655">
    <property type="component" value="Chromosome"/>
</dbReference>
<accession>D3PS67</accession>
<keyword evidence="6" id="KW-1185">Reference proteome</keyword>
<dbReference type="RefSeq" id="WP_013013802.1">
    <property type="nucleotide sequence ID" value="NC_013946.1"/>
</dbReference>
<dbReference type="EMBL" id="CP005385">
    <property type="protein sequence ID" value="AGK06260.1"/>
    <property type="molecule type" value="Genomic_DNA"/>
</dbReference>
<dbReference type="InterPro" id="IPR007837">
    <property type="entry name" value="DinB"/>
</dbReference>
<evidence type="ECO:0000313" key="7">
    <source>
        <dbReference type="Proteomes" id="UP000013026"/>
    </source>
</evidence>
<protein>
    <submittedName>
        <fullName evidence="5">DinB family protein</fullName>
    </submittedName>
</protein>
<feature type="binding site" evidence="3">
    <location>
        <position position="130"/>
    </location>
    <ligand>
        <name>a divalent metal cation</name>
        <dbReference type="ChEBI" id="CHEBI:60240"/>
    </ligand>
</feature>
<reference evidence="4 6" key="1">
    <citation type="journal article" date="2010" name="Stand. Genomic Sci.">
        <title>Complete genome sequence of Meiothermus ruber type strain (21).</title>
        <authorList>
            <person name="Tindall B.J."/>
            <person name="Sikorski J."/>
            <person name="Lucas S."/>
            <person name="Goltsman E."/>
            <person name="Copeland A."/>
            <person name="Glavina Del Rio T."/>
            <person name="Nolan M."/>
            <person name="Tice H."/>
            <person name="Cheng J.F."/>
            <person name="Han C."/>
            <person name="Pitluck S."/>
            <person name="Liolios K."/>
            <person name="Ivanova N."/>
            <person name="Mavromatis K."/>
            <person name="Ovchinnikova G."/>
            <person name="Pati A."/>
            <person name="Fahnrich R."/>
            <person name="Goodwin L."/>
            <person name="Chen A."/>
            <person name="Palaniappan K."/>
            <person name="Land M."/>
            <person name="Hauser L."/>
            <person name="Chang Y.J."/>
            <person name="Jeffries C.D."/>
            <person name="Rohde M."/>
            <person name="Goker M."/>
            <person name="Woyke T."/>
            <person name="Bristow J."/>
            <person name="Eisen J.A."/>
            <person name="Markowitz V."/>
            <person name="Hugenholtz P."/>
            <person name="Kyrpides N.C."/>
            <person name="Klenk H.P."/>
            <person name="Lapidus A."/>
        </authorList>
    </citation>
    <scope>NUCLEOTIDE SEQUENCE [LARGE SCALE GENOMIC DNA]</scope>
    <source>
        <strain evidence="6">ATCC 35948 / DSM 1279 / VKM B-1258 / 21</strain>
        <strain evidence="4">DSM 1279</strain>
    </source>
</reference>
<evidence type="ECO:0000313" key="5">
    <source>
        <dbReference type="EMBL" id="AGK06260.1"/>
    </source>
</evidence>
<evidence type="ECO:0000313" key="6">
    <source>
        <dbReference type="Proteomes" id="UP000006655"/>
    </source>
</evidence>
<dbReference type="STRING" id="504728.K649_14870"/>
<dbReference type="Proteomes" id="UP000013026">
    <property type="component" value="Chromosome"/>
</dbReference>
<dbReference type="EMBL" id="CP001743">
    <property type="protein sequence ID" value="ADD28300.1"/>
    <property type="molecule type" value="Genomic_DNA"/>
</dbReference>
<dbReference type="PANTHER" id="PTHR37302:SF3">
    <property type="entry name" value="DAMAGE-INDUCIBLE PROTEIN DINB"/>
    <property type="match status" value="1"/>
</dbReference>
<feature type="binding site" evidence="3">
    <location>
        <position position="49"/>
    </location>
    <ligand>
        <name>a divalent metal cation</name>
        <dbReference type="ChEBI" id="CHEBI:60240"/>
    </ligand>
</feature>
<keyword evidence="2 3" id="KW-0479">Metal-binding</keyword>
<dbReference type="OrthoDB" id="9811413at2"/>
<dbReference type="KEGG" id="mrb:Mrub_1538"/>
<reference evidence="5" key="2">
    <citation type="submission" date="2013-04" db="EMBL/GenBank/DDBJ databases">
        <title>Non-Hybrid, Finished Microbial Genome Assemblies from Long-Read SMRT Sequencing Data.</title>
        <authorList>
            <person name="Klammer A."/>
            <person name="Drake J."/>
            <person name="Heiner C."/>
            <person name="Clum A."/>
            <person name="Copeland A."/>
            <person name="Huddleston J."/>
            <person name="Eichler E."/>
            <person name="Turner S.W."/>
        </authorList>
    </citation>
    <scope>NUCLEOTIDE SEQUENCE</scope>
    <source>
        <strain evidence="5">DSM 1279</strain>
    </source>
</reference>
<organism evidence="5 7">
    <name type="scientific">Meiothermus ruber (strain ATCC 35948 / DSM 1279 / VKM B-1258 / 21)</name>
    <name type="common">Thermus ruber</name>
    <dbReference type="NCBI Taxonomy" id="504728"/>
    <lineage>
        <taxon>Bacteria</taxon>
        <taxon>Thermotogati</taxon>
        <taxon>Deinococcota</taxon>
        <taxon>Deinococci</taxon>
        <taxon>Thermales</taxon>
        <taxon>Thermaceae</taxon>
        <taxon>Meiothermus</taxon>
    </lineage>
</organism>
<name>D3PS67_MEIRD</name>
<proteinExistence type="inferred from homology"/>
<evidence type="ECO:0000313" key="4">
    <source>
        <dbReference type="EMBL" id="ADD28300.1"/>
    </source>
</evidence>